<feature type="compositionally biased region" description="Polar residues" evidence="1">
    <location>
        <begin position="201"/>
        <end position="211"/>
    </location>
</feature>
<reference evidence="2 3" key="1">
    <citation type="submission" date="2023-01" db="EMBL/GenBank/DDBJ databases">
        <title>Analysis of 21 Apiospora genomes using comparative genomics revels a genus with tremendous synthesis potential of carbohydrate active enzymes and secondary metabolites.</title>
        <authorList>
            <person name="Sorensen T."/>
        </authorList>
    </citation>
    <scope>NUCLEOTIDE SEQUENCE [LARGE SCALE GENOMIC DNA]</scope>
    <source>
        <strain evidence="2 3">CBS 117206</strain>
    </source>
</reference>
<evidence type="ECO:0000313" key="2">
    <source>
        <dbReference type="EMBL" id="KAK8093072.1"/>
    </source>
</evidence>
<feature type="compositionally biased region" description="Basic and acidic residues" evidence="1">
    <location>
        <begin position="182"/>
        <end position="195"/>
    </location>
</feature>
<dbReference type="EMBL" id="JAQQWP010000012">
    <property type="protein sequence ID" value="KAK8093072.1"/>
    <property type="molecule type" value="Genomic_DNA"/>
</dbReference>
<name>A0AAW0Q9J2_9PEZI</name>
<proteinExistence type="predicted"/>
<evidence type="ECO:0000256" key="1">
    <source>
        <dbReference type="SAM" id="MobiDB-lite"/>
    </source>
</evidence>
<dbReference type="AlphaFoldDB" id="A0AAW0Q9J2"/>
<comment type="caution">
    <text evidence="2">The sequence shown here is derived from an EMBL/GenBank/DDBJ whole genome shotgun (WGS) entry which is preliminary data.</text>
</comment>
<sequence length="211" mass="23283">MCKPHLFQTQCVCKSCGRDTAPSRLVVFPDDRCDQLPTGTQAEDCPFLDDPPPPTVLFAGLHPSPFCKHTVRTQLKNSTITLFDSLQTVSNLVQSEARTEFDGVDAARARLRFSLRNLKEALAGDGDLPRAQTLLEEVSSDAVMIQHSSERWENVRERISSLLQSMVDDAHSTRDRAAALLEERPSPIPNRHADEGDISDGSPTVSQCQIA</sequence>
<feature type="region of interest" description="Disordered" evidence="1">
    <location>
        <begin position="182"/>
        <end position="211"/>
    </location>
</feature>
<dbReference type="Proteomes" id="UP001392437">
    <property type="component" value="Unassembled WGS sequence"/>
</dbReference>
<accession>A0AAW0Q9J2</accession>
<organism evidence="2 3">
    <name type="scientific">Apiospora kogelbergensis</name>
    <dbReference type="NCBI Taxonomy" id="1337665"/>
    <lineage>
        <taxon>Eukaryota</taxon>
        <taxon>Fungi</taxon>
        <taxon>Dikarya</taxon>
        <taxon>Ascomycota</taxon>
        <taxon>Pezizomycotina</taxon>
        <taxon>Sordariomycetes</taxon>
        <taxon>Xylariomycetidae</taxon>
        <taxon>Amphisphaeriales</taxon>
        <taxon>Apiosporaceae</taxon>
        <taxon>Apiospora</taxon>
    </lineage>
</organism>
<gene>
    <name evidence="2" type="ORF">PG999_014659</name>
</gene>
<keyword evidence="3" id="KW-1185">Reference proteome</keyword>
<protein>
    <submittedName>
        <fullName evidence="2">Uncharacterized protein</fullName>
    </submittedName>
</protein>
<evidence type="ECO:0000313" key="3">
    <source>
        <dbReference type="Proteomes" id="UP001392437"/>
    </source>
</evidence>